<feature type="region of interest" description="Disordered" evidence="1">
    <location>
        <begin position="132"/>
        <end position="193"/>
    </location>
</feature>
<feature type="compositionally biased region" description="Low complexity" evidence="1">
    <location>
        <begin position="165"/>
        <end position="193"/>
    </location>
</feature>
<name>A0A3S1H6Z3_ELYCH</name>
<dbReference type="OrthoDB" id="6159873at2759"/>
<feature type="compositionally biased region" description="Pro residues" evidence="1">
    <location>
        <begin position="138"/>
        <end position="147"/>
    </location>
</feature>
<comment type="caution">
    <text evidence="3">The sequence shown here is derived from an EMBL/GenBank/DDBJ whole genome shotgun (WGS) entry which is preliminary data.</text>
</comment>
<keyword evidence="4" id="KW-1185">Reference proteome</keyword>
<dbReference type="AlphaFoldDB" id="A0A3S1H6Z3"/>
<reference evidence="3 4" key="1">
    <citation type="submission" date="2019-01" db="EMBL/GenBank/DDBJ databases">
        <title>A draft genome assembly of the solar-powered sea slug Elysia chlorotica.</title>
        <authorList>
            <person name="Cai H."/>
            <person name="Li Q."/>
            <person name="Fang X."/>
            <person name="Li J."/>
            <person name="Curtis N.E."/>
            <person name="Altenburger A."/>
            <person name="Shibata T."/>
            <person name="Feng M."/>
            <person name="Maeda T."/>
            <person name="Schwartz J.A."/>
            <person name="Shigenobu S."/>
            <person name="Lundholm N."/>
            <person name="Nishiyama T."/>
            <person name="Yang H."/>
            <person name="Hasebe M."/>
            <person name="Li S."/>
            <person name="Pierce S.K."/>
            <person name="Wang J."/>
        </authorList>
    </citation>
    <scope>NUCLEOTIDE SEQUENCE [LARGE SCALE GENOMIC DNA]</scope>
    <source>
        <strain evidence="3">EC2010</strain>
        <tissue evidence="3">Whole organism of an adult</tissue>
    </source>
</reference>
<organism evidence="3 4">
    <name type="scientific">Elysia chlorotica</name>
    <name type="common">Eastern emerald elysia</name>
    <name type="synonym">Sea slug</name>
    <dbReference type="NCBI Taxonomy" id="188477"/>
    <lineage>
        <taxon>Eukaryota</taxon>
        <taxon>Metazoa</taxon>
        <taxon>Spiralia</taxon>
        <taxon>Lophotrochozoa</taxon>
        <taxon>Mollusca</taxon>
        <taxon>Gastropoda</taxon>
        <taxon>Heterobranchia</taxon>
        <taxon>Euthyneura</taxon>
        <taxon>Panpulmonata</taxon>
        <taxon>Sacoglossa</taxon>
        <taxon>Placobranchoidea</taxon>
        <taxon>Plakobranchidae</taxon>
        <taxon>Elysia</taxon>
    </lineage>
</organism>
<evidence type="ECO:0000313" key="3">
    <source>
        <dbReference type="EMBL" id="RUS73477.1"/>
    </source>
</evidence>
<evidence type="ECO:0000256" key="2">
    <source>
        <dbReference type="SAM" id="SignalP"/>
    </source>
</evidence>
<dbReference type="Proteomes" id="UP000271974">
    <property type="component" value="Unassembled WGS sequence"/>
</dbReference>
<evidence type="ECO:0000256" key="1">
    <source>
        <dbReference type="SAM" id="MobiDB-lite"/>
    </source>
</evidence>
<keyword evidence="2" id="KW-0732">Signal</keyword>
<proteinExistence type="predicted"/>
<accession>A0A3S1H6Z3</accession>
<protein>
    <submittedName>
        <fullName evidence="3">Uncharacterized protein</fullName>
    </submittedName>
</protein>
<feature type="chain" id="PRO_5018588219" evidence="2">
    <location>
        <begin position="30"/>
        <end position="237"/>
    </location>
</feature>
<gene>
    <name evidence="3" type="ORF">EGW08_018757</name>
</gene>
<feature type="signal peptide" evidence="2">
    <location>
        <begin position="1"/>
        <end position="29"/>
    </location>
</feature>
<evidence type="ECO:0000313" key="4">
    <source>
        <dbReference type="Proteomes" id="UP000271974"/>
    </source>
</evidence>
<sequence length="237" mass="25795">MDPWLVLSGAGCVVALLLWLLWFRQATHTFSVDLPHHKDVLFDFLKVPSNLTQVHPTIEAVEMSGDQGSKLYFEVEENLGGLAGRKKVTCSLQSYSDVSTQKCYIRLENHNALVKVLVSLAISDCSPLAQLSSFSPHSSPPGDPSSPPSLDQLDQWPRTPPPSPDISAPPASSSSSLITSSAAPPQQQVRPRCRVQGRVQVTLTGGLAQLIARHVAHVWRTTLSNTDTLLARRSPPH</sequence>
<dbReference type="EMBL" id="RQTK01000931">
    <property type="protein sequence ID" value="RUS73477.1"/>
    <property type="molecule type" value="Genomic_DNA"/>
</dbReference>